<proteinExistence type="predicted"/>
<dbReference type="KEGG" id="nsy:104227444"/>
<dbReference type="Proteomes" id="UP000189701">
    <property type="component" value="Unplaced"/>
</dbReference>
<organism evidence="1 2">
    <name type="scientific">Nicotiana sylvestris</name>
    <name type="common">Wood tobacco</name>
    <name type="synonym">South American tobacco</name>
    <dbReference type="NCBI Taxonomy" id="4096"/>
    <lineage>
        <taxon>Eukaryota</taxon>
        <taxon>Viridiplantae</taxon>
        <taxon>Streptophyta</taxon>
        <taxon>Embryophyta</taxon>
        <taxon>Tracheophyta</taxon>
        <taxon>Spermatophyta</taxon>
        <taxon>Magnoliopsida</taxon>
        <taxon>eudicotyledons</taxon>
        <taxon>Gunneridae</taxon>
        <taxon>Pentapetalae</taxon>
        <taxon>asterids</taxon>
        <taxon>lamiids</taxon>
        <taxon>Solanales</taxon>
        <taxon>Solanaceae</taxon>
        <taxon>Nicotianoideae</taxon>
        <taxon>Nicotianeae</taxon>
        <taxon>Nicotiana</taxon>
    </lineage>
</organism>
<dbReference type="RefSeq" id="XP_009777997.1">
    <property type="nucleotide sequence ID" value="XM_009779695.1"/>
</dbReference>
<name>A0A1U7WDF1_NICSY</name>
<accession>A0A1U7WDF1</accession>
<protein>
    <submittedName>
        <fullName evidence="2">Uncharacterized protein LOC104227444</fullName>
    </submittedName>
</protein>
<dbReference type="AlphaFoldDB" id="A0A1U7WDF1"/>
<dbReference type="GeneID" id="104227444"/>
<dbReference type="PANTHER" id="PTHR47266">
    <property type="entry name" value="ENDONUCLEASE-RELATED"/>
    <property type="match status" value="1"/>
</dbReference>
<reference evidence="2" key="2">
    <citation type="submission" date="2025-08" db="UniProtKB">
        <authorList>
            <consortium name="RefSeq"/>
        </authorList>
    </citation>
    <scope>IDENTIFICATION</scope>
    <source>
        <tissue evidence="2">Leaf</tissue>
    </source>
</reference>
<reference evidence="1" key="1">
    <citation type="journal article" date="2013" name="Genome Biol.">
        <title>Reference genomes and transcriptomes of Nicotiana sylvestris and Nicotiana tomentosiformis.</title>
        <authorList>
            <person name="Sierro N."/>
            <person name="Battey J.N."/>
            <person name="Ouadi S."/>
            <person name="Bovet L."/>
            <person name="Goepfert S."/>
            <person name="Bakaher N."/>
            <person name="Peitsch M.C."/>
            <person name="Ivanov N.V."/>
        </authorList>
    </citation>
    <scope>NUCLEOTIDE SEQUENCE [LARGE SCALE GENOMIC DNA]</scope>
</reference>
<dbReference type="eggNOG" id="KOG0017">
    <property type="taxonomic scope" value="Eukaryota"/>
</dbReference>
<keyword evidence="1" id="KW-1185">Reference proteome</keyword>
<dbReference type="InterPro" id="IPR052160">
    <property type="entry name" value="Gypsy_RT_Integrase-like"/>
</dbReference>
<gene>
    <name evidence="2" type="primary">LOC104227444</name>
</gene>
<evidence type="ECO:0000313" key="2">
    <source>
        <dbReference type="RefSeq" id="XP_009777997.1"/>
    </source>
</evidence>
<sequence>MASILSHCRDGAGGGHYGGSRTLAKVMEASFYWSTLYKVSRAYIAARDKCQSEGEQRLAQMNELEEFRLDAYENARIFKEKTKRCHDHLIKTKDFHEGDRVLLYNSRLRLFSGKFKSRWAGSYVVKHVSSYCANEIQNEQGNDSFKVNGHKLKQYLIRGFDKQSSSIVIK</sequence>
<evidence type="ECO:0000313" key="1">
    <source>
        <dbReference type="Proteomes" id="UP000189701"/>
    </source>
</evidence>
<dbReference type="Gene3D" id="1.10.340.70">
    <property type="match status" value="1"/>
</dbReference>